<accession>A0A6J5SA55</accession>
<dbReference type="EMBL" id="LR796841">
    <property type="protein sequence ID" value="CAB4168852.1"/>
    <property type="molecule type" value="Genomic_DNA"/>
</dbReference>
<reference evidence="4" key="1">
    <citation type="submission" date="2020-05" db="EMBL/GenBank/DDBJ databases">
        <authorList>
            <person name="Chiriac C."/>
            <person name="Salcher M."/>
            <person name="Ghai R."/>
            <person name="Kavagutti S V."/>
        </authorList>
    </citation>
    <scope>NUCLEOTIDE SEQUENCE</scope>
</reference>
<feature type="domain" description="Gene product 88" evidence="2">
    <location>
        <begin position="856"/>
        <end position="1109"/>
    </location>
</feature>
<evidence type="ECO:0000259" key="2">
    <source>
        <dbReference type="Pfam" id="PF17338"/>
    </source>
</evidence>
<dbReference type="InterPro" id="IPR020290">
    <property type="entry name" value="Gp88"/>
</dbReference>
<dbReference type="EMBL" id="LR797364">
    <property type="protein sequence ID" value="CAB4210626.1"/>
    <property type="molecule type" value="Genomic_DNA"/>
</dbReference>
<gene>
    <name evidence="4" type="ORF">UFOVP1413_34</name>
    <name evidence="3" type="ORF">UFOVP893_4</name>
</gene>
<feature type="compositionally biased region" description="Gly residues" evidence="1">
    <location>
        <begin position="28"/>
        <end position="50"/>
    </location>
</feature>
<organism evidence="4">
    <name type="scientific">uncultured Caudovirales phage</name>
    <dbReference type="NCBI Taxonomy" id="2100421"/>
    <lineage>
        <taxon>Viruses</taxon>
        <taxon>Duplodnaviria</taxon>
        <taxon>Heunggongvirae</taxon>
        <taxon>Uroviricota</taxon>
        <taxon>Caudoviricetes</taxon>
        <taxon>Peduoviridae</taxon>
        <taxon>Maltschvirus</taxon>
        <taxon>Maltschvirus maltsch</taxon>
    </lineage>
</organism>
<proteinExistence type="predicted"/>
<evidence type="ECO:0000313" key="4">
    <source>
        <dbReference type="EMBL" id="CAB4210626.1"/>
    </source>
</evidence>
<protein>
    <recommendedName>
        <fullName evidence="2">Gene product 88 domain-containing protein</fullName>
    </recommendedName>
</protein>
<sequence>MAKDVKRALMIARDQRALLRRVANIYPGPGGGMDPSPGGGGYSGPGGGKYIGPSHYADGGGVDDYGGEHRPPGPEDGAPLHDLTGQGRVYPDDIYGPNAARYYGHGDEPLDHGTMSIIRQFKGRPSAKAAIYRAVPAGITTAEKLADLEKAMAANMRRGVVPEGESRELQGSVWYNKALAERARLRALPPEPETKTDINPGDWVTINRQYAKNHGESALRGKYKIVRKTVRADELYTDGNSIHEYGYWPRTQRADGGSVPPFKLYSGAAKVIGAKGQAKATPQQYAAMPGIKPDELKYSNFDTLGSKALPREEVIKHLEANRLPIEETQLGGEGRNTSTKFHGPKTTLPGGKNYREVLLHLLPKTGHDPESLSINDVARGHTIDAQGNRTPIDLSPANANYKSSHWDEPNVLAHVRMSDRRGPNGEKVLHVEEIQSDWGQQGRDQGFGRREGKVEQQPGGFWRITWPDGTFSGGYDTQTSAETALEYRGKGVPHGPYVDNTQKWTDLALKRVLHEAAHGGYDKIAFTPGDEQNKRYSLATHVKELRLHDNSSGGIGRPRMEGPFEGGSLDVYSHDGSTKTVYVRDAAHLSEQVGKEAAERLLAQEPKSVSVAGLGMRQRALGGQGLMMGGAGMRGYYDNILPKRLQALAQQHDPQAKVRLFGHKVAADKYKGYDRYEVAPGPIADHAVYGVRPDGNRVLVNQNQPTREAAEAHASELNDAAHEGVPVHSLDVTPQMRDSIKANGFNSFKRGGDVGMRQRYADGGETDTPAMNKALDLVSMFQPAKPMMAQRVAPQQGGQMIEPGSVSIKSLTESFDKAIQHHTSLGPEERAANSRAALQTIAPHLGKSKTGVPSPLLTKNAKLMKSEEGYKGGAPISLPNGQGVETTGLALAPAYQEGKFTTCPNSASCKKECLGKFAGGYFYAGGGQDPDALKGPRLNSVRKTVAMLREPEAFAVRLHDEIEAAKRMASMNNNMLGVRLNVLSDINPRVHKSIFEAHPDVAFYDYTKNNTNPVAPNHHYTYSSTGVSDSDVDNPHSNWKQMRKRLDTGSNVAMAFSHKAHLPETVFDEETGKRYKVTNGDSHDFRPLDIQQKDQPGVIVGLRNKKISSTNAAAHRTSNGFFVRYNPDFLVGNEGKRAKDMHGNPIAQNTEVRIRHQKAAPTLKSNDEAETP</sequence>
<evidence type="ECO:0000256" key="1">
    <source>
        <dbReference type="SAM" id="MobiDB-lite"/>
    </source>
</evidence>
<feature type="region of interest" description="Disordered" evidence="1">
    <location>
        <begin position="28"/>
        <end position="90"/>
    </location>
</feature>
<evidence type="ECO:0000313" key="3">
    <source>
        <dbReference type="EMBL" id="CAB4168852.1"/>
    </source>
</evidence>
<dbReference type="Pfam" id="PF17338">
    <property type="entry name" value="GP88"/>
    <property type="match status" value="1"/>
</dbReference>
<name>A0A6J5SA55_9CAUD</name>
<feature type="region of interest" description="Disordered" evidence="1">
    <location>
        <begin position="330"/>
        <end position="350"/>
    </location>
</feature>